<dbReference type="PANTHER" id="PTHR47996:SF3">
    <property type="entry name" value="TRANSCRIPTION FACTOR DUO1"/>
    <property type="match status" value="1"/>
</dbReference>
<evidence type="ECO:0000256" key="4">
    <source>
        <dbReference type="ARBA" id="ARBA00023125"/>
    </source>
</evidence>
<dbReference type="Pfam" id="PF00249">
    <property type="entry name" value="Myb_DNA-binding"/>
    <property type="match status" value="3"/>
</dbReference>
<dbReference type="CDD" id="cd00167">
    <property type="entry name" value="SANT"/>
    <property type="match status" value="3"/>
</dbReference>
<evidence type="ECO:0000256" key="2">
    <source>
        <dbReference type="ARBA" id="ARBA00022737"/>
    </source>
</evidence>
<feature type="domain" description="Myb-like" evidence="7">
    <location>
        <begin position="148"/>
        <end position="191"/>
    </location>
</feature>
<dbReference type="FunFam" id="1.10.10.60:FF:000060">
    <property type="entry name" value="MYB transcription factor"/>
    <property type="match status" value="2"/>
</dbReference>
<dbReference type="GO" id="GO:0003677">
    <property type="term" value="F:DNA binding"/>
    <property type="evidence" value="ECO:0007669"/>
    <property type="project" value="UniProtKB-KW"/>
</dbReference>
<feature type="domain" description="HTH myb-type" evidence="8">
    <location>
        <begin position="19"/>
        <end position="72"/>
    </location>
</feature>
<accession>A0AAV7GNC4</accession>
<organism evidence="9 10">
    <name type="scientific">Dendrobium chrysotoxum</name>
    <name type="common">Orchid</name>
    <dbReference type="NCBI Taxonomy" id="161865"/>
    <lineage>
        <taxon>Eukaryota</taxon>
        <taxon>Viridiplantae</taxon>
        <taxon>Streptophyta</taxon>
        <taxon>Embryophyta</taxon>
        <taxon>Tracheophyta</taxon>
        <taxon>Spermatophyta</taxon>
        <taxon>Magnoliopsida</taxon>
        <taxon>Liliopsida</taxon>
        <taxon>Asparagales</taxon>
        <taxon>Orchidaceae</taxon>
        <taxon>Epidendroideae</taxon>
        <taxon>Malaxideae</taxon>
        <taxon>Dendrobiinae</taxon>
        <taxon>Dendrobium</taxon>
    </lineage>
</organism>
<dbReference type="InterPro" id="IPR009057">
    <property type="entry name" value="Homeodomain-like_sf"/>
</dbReference>
<reference evidence="9 10" key="1">
    <citation type="journal article" date="2021" name="Hortic Res">
        <title>Chromosome-scale assembly of the Dendrobium chrysotoxum genome enhances the understanding of orchid evolution.</title>
        <authorList>
            <person name="Zhang Y."/>
            <person name="Zhang G.Q."/>
            <person name="Zhang D."/>
            <person name="Liu X.D."/>
            <person name="Xu X.Y."/>
            <person name="Sun W.H."/>
            <person name="Yu X."/>
            <person name="Zhu X."/>
            <person name="Wang Z.W."/>
            <person name="Zhao X."/>
            <person name="Zhong W.Y."/>
            <person name="Chen H."/>
            <person name="Yin W.L."/>
            <person name="Huang T."/>
            <person name="Niu S.C."/>
            <person name="Liu Z.J."/>
        </authorList>
    </citation>
    <scope>NUCLEOTIDE SEQUENCE [LARGE SCALE GENOMIC DNA]</scope>
    <source>
        <strain evidence="9">Lindl</strain>
    </source>
</reference>
<evidence type="ECO:0000256" key="1">
    <source>
        <dbReference type="ARBA" id="ARBA00004123"/>
    </source>
</evidence>
<dbReference type="PROSITE" id="PS50090">
    <property type="entry name" value="MYB_LIKE"/>
    <property type="match status" value="3"/>
</dbReference>
<dbReference type="PROSITE" id="PS51294">
    <property type="entry name" value="HTH_MYB"/>
    <property type="match status" value="3"/>
</dbReference>
<evidence type="ECO:0000256" key="6">
    <source>
        <dbReference type="ARBA" id="ARBA00023242"/>
    </source>
</evidence>
<dbReference type="FunFam" id="1.10.10.60:FF:000351">
    <property type="entry name" value="Transcription factor GAMYB"/>
    <property type="match status" value="1"/>
</dbReference>
<feature type="domain" description="HTH myb-type" evidence="8">
    <location>
        <begin position="144"/>
        <end position="195"/>
    </location>
</feature>
<proteinExistence type="predicted"/>
<evidence type="ECO:0000259" key="8">
    <source>
        <dbReference type="PROSITE" id="PS51294"/>
    </source>
</evidence>
<protein>
    <submittedName>
        <fullName evidence="9">Uncharacterized protein</fullName>
    </submittedName>
</protein>
<comment type="caution">
    <text evidence="9">The sequence shown here is derived from an EMBL/GenBank/DDBJ whole genome shotgun (WGS) entry which is preliminary data.</text>
</comment>
<feature type="domain" description="Myb-like" evidence="7">
    <location>
        <begin position="91"/>
        <end position="139"/>
    </location>
</feature>
<evidence type="ECO:0000256" key="3">
    <source>
        <dbReference type="ARBA" id="ARBA00023015"/>
    </source>
</evidence>
<dbReference type="Gene3D" id="1.10.10.60">
    <property type="entry name" value="Homeodomain-like"/>
    <property type="match status" value="3"/>
</dbReference>
<keyword evidence="2" id="KW-0677">Repeat</keyword>
<keyword evidence="5" id="KW-0804">Transcription</keyword>
<name>A0AAV7GNC4_DENCH</name>
<evidence type="ECO:0000313" key="9">
    <source>
        <dbReference type="EMBL" id="KAH0457164.1"/>
    </source>
</evidence>
<sequence length="383" mass="43452">MSLINARRPKGIPAMEGCLRKGPWLAEEDVVLMEYVKTYGPRDWSSIRSKGLLPRTGKSCRLRWVNKLKPNLKTLLNARRPERTMEAGCIRKGPWLAEEDAVLMDYVKTYGPRDWSSIRSKGLLPRTGKSCRLRWVNKLKPNLKTGCKFSEEEEGIVIDMQSRIGNKWARIATLLPGRTDNDVKNFWSTRQKRLARLLNTPLPARSRRNQGKVPVNAEMPNFEPNANSGELPHNDHGCQDIIQFAEEYQNSQCFHAPYVVDADDMQTVQLPYLDESLPLPETAIIDYDLCLHSNHAPPHPPYDHLLLDLPQLLEGQDVLPEFNDLSLPCNFVCAESSQAMQLPLAPTFSDLEVGDHVVKIEHPGSLDSSFGEFPAHDMFECQD</sequence>
<evidence type="ECO:0000259" key="7">
    <source>
        <dbReference type="PROSITE" id="PS50090"/>
    </source>
</evidence>
<keyword evidence="10" id="KW-1185">Reference proteome</keyword>
<feature type="domain" description="Myb-like" evidence="7">
    <location>
        <begin position="19"/>
        <end position="68"/>
    </location>
</feature>
<dbReference type="EMBL" id="JAGFBR010000013">
    <property type="protein sequence ID" value="KAH0457164.1"/>
    <property type="molecule type" value="Genomic_DNA"/>
</dbReference>
<dbReference type="AlphaFoldDB" id="A0AAV7GNC4"/>
<dbReference type="GO" id="GO:0005634">
    <property type="term" value="C:nucleus"/>
    <property type="evidence" value="ECO:0007669"/>
    <property type="project" value="UniProtKB-SubCell"/>
</dbReference>
<keyword evidence="4" id="KW-0238">DNA-binding</keyword>
<dbReference type="SUPFAM" id="SSF46689">
    <property type="entry name" value="Homeodomain-like"/>
    <property type="match status" value="2"/>
</dbReference>
<keyword evidence="3" id="KW-0805">Transcription regulation</keyword>
<dbReference type="SMART" id="SM00717">
    <property type="entry name" value="SANT"/>
    <property type="match status" value="3"/>
</dbReference>
<dbReference type="Proteomes" id="UP000775213">
    <property type="component" value="Unassembled WGS sequence"/>
</dbReference>
<evidence type="ECO:0000256" key="5">
    <source>
        <dbReference type="ARBA" id="ARBA00023163"/>
    </source>
</evidence>
<feature type="domain" description="HTH myb-type" evidence="8">
    <location>
        <begin position="90"/>
        <end position="143"/>
    </location>
</feature>
<keyword evidence="6" id="KW-0539">Nucleus</keyword>
<comment type="subcellular location">
    <subcellularLocation>
        <location evidence="1">Nucleus</location>
    </subcellularLocation>
</comment>
<dbReference type="InterPro" id="IPR001005">
    <property type="entry name" value="SANT/Myb"/>
</dbReference>
<evidence type="ECO:0000313" key="10">
    <source>
        <dbReference type="Proteomes" id="UP000775213"/>
    </source>
</evidence>
<dbReference type="InterPro" id="IPR017930">
    <property type="entry name" value="Myb_dom"/>
</dbReference>
<dbReference type="InterPro" id="IPR053106">
    <property type="entry name" value="Plant_Male-Germline_Reg_TFs"/>
</dbReference>
<gene>
    <name evidence="9" type="ORF">IEQ34_015071</name>
</gene>
<dbReference type="PANTHER" id="PTHR47996">
    <property type="entry name" value="TRANSCRIPTION FACTOR DUO1"/>
    <property type="match status" value="1"/>
</dbReference>